<sequence>MQSDDFGTAQYGAQRHMDERRAGITRFDFTGYLLYASLKHMGCWIDLNCYAIIFSSAGDPAVRERRKGHGNAAHELSEKGRNTFRIIGVNRQVQKAHDALLSRFSNVRKVRDTDR</sequence>
<evidence type="ECO:0000313" key="2">
    <source>
        <dbReference type="Proteomes" id="UP000007029"/>
    </source>
</evidence>
<dbReference type="AlphaFoldDB" id="Q07GR9"/>
<reference evidence="1 2" key="1">
    <citation type="journal article" date="2007" name="J. Bacteriol.">
        <title>The complete genome sequence of Roseobacter denitrificans reveals a mixotrophic rather than photosynthetic metabolism.</title>
        <authorList>
            <person name="Swingley W.D."/>
            <person name="Sadekar S."/>
            <person name="Mastrian S.D."/>
            <person name="Matthies H.J."/>
            <person name="Hao J."/>
            <person name="Ramos H."/>
            <person name="Acharya C.R."/>
            <person name="Conrad A.L."/>
            <person name="Taylor H.L."/>
            <person name="Dejesa L.C."/>
            <person name="Shah M.K."/>
            <person name="O'huallachain M.E."/>
            <person name="Lince M.T."/>
            <person name="Blankenship R.E."/>
            <person name="Beatty J.T."/>
            <person name="Touchman J.W."/>
        </authorList>
    </citation>
    <scope>NUCLEOTIDE SEQUENCE [LARGE SCALE GENOMIC DNA]</scope>
    <source>
        <strain evidence="2">ATCC 33942 / OCh 114</strain>
        <plasmid evidence="1 2">pTB1</plasmid>
    </source>
</reference>
<dbReference type="EMBL" id="CP000464">
    <property type="protein sequence ID" value="ABI93330.1"/>
    <property type="molecule type" value="Genomic_DNA"/>
</dbReference>
<evidence type="ECO:0000313" key="1">
    <source>
        <dbReference type="EMBL" id="ABI93330.1"/>
    </source>
</evidence>
<geneLocation type="plasmid" evidence="1 2">
    <name>pTB1</name>
</geneLocation>
<keyword evidence="2" id="KW-1185">Reference proteome</keyword>
<name>Q07GR9_ROSDO</name>
<organism evidence="1 2">
    <name type="scientific">Roseobacter denitrificans (strain ATCC 33942 / OCh 114)</name>
    <name type="common">Erythrobacter sp. (strain OCh 114)</name>
    <name type="synonym">Roseobacter denitrificans</name>
    <dbReference type="NCBI Taxonomy" id="375451"/>
    <lineage>
        <taxon>Bacteria</taxon>
        <taxon>Pseudomonadati</taxon>
        <taxon>Pseudomonadota</taxon>
        <taxon>Alphaproteobacteria</taxon>
        <taxon>Rhodobacterales</taxon>
        <taxon>Roseobacteraceae</taxon>
        <taxon>Roseobacter</taxon>
    </lineage>
</organism>
<accession>Q07GR9</accession>
<dbReference type="Proteomes" id="UP000007029">
    <property type="component" value="Plasmid pTB1"/>
</dbReference>
<dbReference type="HOGENOM" id="CLU_2107168_0_0_5"/>
<proteinExistence type="predicted"/>
<dbReference type="KEGG" id="rde:RD1_A0028"/>
<gene>
    <name evidence="1" type="ordered locus">RD1_A0028</name>
</gene>
<keyword evidence="1" id="KW-0614">Plasmid</keyword>
<protein>
    <submittedName>
        <fullName evidence="1">Uncharacterized protein</fullName>
    </submittedName>
</protein>